<evidence type="ECO:0000313" key="2">
    <source>
        <dbReference type="Proteomes" id="UP000293300"/>
    </source>
</evidence>
<accession>A0A4Q9Z080</accession>
<comment type="caution">
    <text evidence="1">The sequence shown here is derived from an EMBL/GenBank/DDBJ whole genome shotgun (WGS) entry which is preliminary data.</text>
</comment>
<keyword evidence="1" id="KW-0808">Transferase</keyword>
<evidence type="ECO:0000313" key="1">
    <source>
        <dbReference type="EMBL" id="TBX69605.1"/>
    </source>
</evidence>
<organism evidence="1 2">
    <name type="scientific">Flavobacterium silvisoli</name>
    <dbReference type="NCBI Taxonomy" id="2529433"/>
    <lineage>
        <taxon>Bacteria</taxon>
        <taxon>Pseudomonadati</taxon>
        <taxon>Bacteroidota</taxon>
        <taxon>Flavobacteriia</taxon>
        <taxon>Flavobacteriales</taxon>
        <taxon>Flavobacteriaceae</taxon>
        <taxon>Flavobacterium</taxon>
    </lineage>
</organism>
<dbReference type="RefSeq" id="WP_131475875.1">
    <property type="nucleotide sequence ID" value="NZ_SJPE01000006.1"/>
</dbReference>
<sequence length="381" mass="44681">MDTHTFKIYASITELPGSWDAVAVENAFLQTPYLRVLEESAPTNMQCFYIGIFEKTTLIGVALAQYLNLNQLESFGERDQCLKTTVRNFVFKNFASHVLFLGNNMITGQNGYVFNKNIDAKNISELLVACATEIIHFFKKQQITIHIVSFKDFYQHCAEELKQYAFASMYEFTTQPNMIFDLPESWETHEDYTAAFSKKYRDQYKRSHKKIEGIVTRELSLAEIHSNEERIYELYHHVAKNAPFNTFFLAKNHFSTFKKQCGEHFVLCGYFSDEKLIGFHTLLLNGDILETYFLGYDEQIQKEKMLYLNMLYNMTKYGIEHRFRKIIFGRTALEIKSSVGAKPVIMTGFIYHTNKWINKLMSRIFPKLEPSLVWQQRHPFK</sequence>
<proteinExistence type="predicted"/>
<dbReference type="InterPro" id="IPR016181">
    <property type="entry name" value="Acyl_CoA_acyltransferase"/>
</dbReference>
<dbReference type="Proteomes" id="UP000293300">
    <property type="component" value="Unassembled WGS sequence"/>
</dbReference>
<name>A0A4Q9Z080_9FLAO</name>
<protein>
    <submittedName>
        <fullName evidence="1">GNAT family N-acetyltransferase</fullName>
    </submittedName>
</protein>
<dbReference type="GO" id="GO:0016740">
    <property type="term" value="F:transferase activity"/>
    <property type="evidence" value="ECO:0007669"/>
    <property type="project" value="UniProtKB-KW"/>
</dbReference>
<dbReference type="SUPFAM" id="SSF55729">
    <property type="entry name" value="Acyl-CoA N-acyltransferases (Nat)"/>
    <property type="match status" value="1"/>
</dbReference>
<gene>
    <name evidence="1" type="ORF">EZL74_06930</name>
</gene>
<keyword evidence="2" id="KW-1185">Reference proteome</keyword>
<dbReference type="Pfam" id="PF04339">
    <property type="entry name" value="FemAB_like"/>
    <property type="match status" value="1"/>
</dbReference>
<dbReference type="AlphaFoldDB" id="A0A4Q9Z080"/>
<dbReference type="InterPro" id="IPR007434">
    <property type="entry name" value="FemAB-like"/>
</dbReference>
<reference evidence="1 2" key="1">
    <citation type="submission" date="2019-02" db="EMBL/GenBank/DDBJ databases">
        <title>Flavobacterium sp. RD-2-33 isolated from forest soil.</title>
        <authorList>
            <person name="Chaudhary D.K."/>
        </authorList>
    </citation>
    <scope>NUCLEOTIDE SEQUENCE [LARGE SCALE GENOMIC DNA]</scope>
    <source>
        <strain evidence="1 2">RD-2-33</strain>
    </source>
</reference>
<dbReference type="EMBL" id="SJPE01000006">
    <property type="protein sequence ID" value="TBX69605.1"/>
    <property type="molecule type" value="Genomic_DNA"/>
</dbReference>
<dbReference type="Gene3D" id="3.40.630.30">
    <property type="match status" value="1"/>
</dbReference>